<evidence type="ECO:0000313" key="4">
    <source>
        <dbReference type="Proteomes" id="UP000305674"/>
    </source>
</evidence>
<feature type="transmembrane region" description="Helical" evidence="1">
    <location>
        <begin position="6"/>
        <end position="24"/>
    </location>
</feature>
<keyword evidence="1" id="KW-1133">Transmembrane helix</keyword>
<dbReference type="AlphaFoldDB" id="A0A4U1BE95"/>
<proteinExistence type="predicted"/>
<feature type="transmembrane region" description="Helical" evidence="1">
    <location>
        <begin position="234"/>
        <end position="251"/>
    </location>
</feature>
<feature type="transmembrane region" description="Helical" evidence="1">
    <location>
        <begin position="173"/>
        <end position="195"/>
    </location>
</feature>
<dbReference type="InterPro" id="IPR002541">
    <property type="entry name" value="Cyt_c_assembly"/>
</dbReference>
<feature type="transmembrane region" description="Helical" evidence="1">
    <location>
        <begin position="87"/>
        <end position="109"/>
    </location>
</feature>
<accession>A0A4U1BE95</accession>
<feature type="transmembrane region" description="Helical" evidence="1">
    <location>
        <begin position="36"/>
        <end position="54"/>
    </location>
</feature>
<dbReference type="Pfam" id="PF01578">
    <property type="entry name" value="Cytochrom_C_asm"/>
    <property type="match status" value="1"/>
</dbReference>
<gene>
    <name evidence="3" type="ORF">FCL40_08455</name>
</gene>
<evidence type="ECO:0000313" key="3">
    <source>
        <dbReference type="EMBL" id="TKB49356.1"/>
    </source>
</evidence>
<dbReference type="RefSeq" id="WP_136852747.1">
    <property type="nucleotide sequence ID" value="NZ_SWCI01000004.1"/>
</dbReference>
<feature type="domain" description="Cytochrome c assembly protein" evidence="2">
    <location>
        <begin position="34"/>
        <end position="259"/>
    </location>
</feature>
<feature type="transmembrane region" description="Helical" evidence="1">
    <location>
        <begin position="60"/>
        <end position="80"/>
    </location>
</feature>
<feature type="transmembrane region" description="Helical" evidence="1">
    <location>
        <begin position="129"/>
        <end position="148"/>
    </location>
</feature>
<organism evidence="3 4">
    <name type="scientific">Ferrimonas sediminicola</name>
    <dbReference type="NCBI Taxonomy" id="2569538"/>
    <lineage>
        <taxon>Bacteria</taxon>
        <taxon>Pseudomonadati</taxon>
        <taxon>Pseudomonadota</taxon>
        <taxon>Gammaproteobacteria</taxon>
        <taxon>Alteromonadales</taxon>
        <taxon>Ferrimonadaceae</taxon>
        <taxon>Ferrimonas</taxon>
    </lineage>
</organism>
<sequence>MEFFAISAIIGYGLAFYLVASKLLHPKGPNRRLATLAGAVGVLCHAAALIPQILENGSQHYSLVNTASMVMLMITTAITVMLTRIKVIVVVPAVYICGIFGAAGMVLLPQNEGYLFNDPALFTHVGTSLLAYSVFLIAALYAIQLASINRRLKDRKLMLESTLPPLMTVEKQLYHFVMIGFVLLSLSLITGFLFLDGFFGSGQAHKAILAIAAWLVYGTMLLRHRTQGIRIRSAIIYSMSGVTLLTLAYFGNRLVRELLIG</sequence>
<dbReference type="InterPro" id="IPR052372">
    <property type="entry name" value="YpjD/HemX"/>
</dbReference>
<keyword evidence="1" id="KW-0812">Transmembrane</keyword>
<protein>
    <submittedName>
        <fullName evidence="3">Cytochrome C assembly protein</fullName>
    </submittedName>
</protein>
<keyword evidence="1" id="KW-0472">Membrane</keyword>
<name>A0A4U1BE95_9GAMM</name>
<dbReference type="PANTHER" id="PTHR38034:SF1">
    <property type="entry name" value="INNER MEMBRANE PROTEIN YPJD"/>
    <property type="match status" value="1"/>
</dbReference>
<dbReference type="OrthoDB" id="9780793at2"/>
<feature type="transmembrane region" description="Helical" evidence="1">
    <location>
        <begin position="207"/>
        <end position="222"/>
    </location>
</feature>
<dbReference type="GO" id="GO:0005886">
    <property type="term" value="C:plasma membrane"/>
    <property type="evidence" value="ECO:0007669"/>
    <property type="project" value="TreeGrafter"/>
</dbReference>
<evidence type="ECO:0000259" key="2">
    <source>
        <dbReference type="Pfam" id="PF01578"/>
    </source>
</evidence>
<dbReference type="Proteomes" id="UP000305674">
    <property type="component" value="Unassembled WGS sequence"/>
</dbReference>
<dbReference type="GO" id="GO:0017004">
    <property type="term" value="P:cytochrome complex assembly"/>
    <property type="evidence" value="ECO:0007669"/>
    <property type="project" value="InterPro"/>
</dbReference>
<dbReference type="GO" id="GO:0020037">
    <property type="term" value="F:heme binding"/>
    <property type="evidence" value="ECO:0007669"/>
    <property type="project" value="InterPro"/>
</dbReference>
<evidence type="ECO:0000256" key="1">
    <source>
        <dbReference type="SAM" id="Phobius"/>
    </source>
</evidence>
<reference evidence="3 4" key="1">
    <citation type="submission" date="2019-04" db="EMBL/GenBank/DDBJ databases">
        <authorList>
            <person name="Hwang J.C."/>
        </authorList>
    </citation>
    <scope>NUCLEOTIDE SEQUENCE [LARGE SCALE GENOMIC DNA]</scope>
    <source>
        <strain evidence="3 4">IMCC35001</strain>
    </source>
</reference>
<keyword evidence="4" id="KW-1185">Reference proteome</keyword>
<dbReference type="PANTHER" id="PTHR38034">
    <property type="entry name" value="INNER MEMBRANE PROTEIN YPJD"/>
    <property type="match status" value="1"/>
</dbReference>
<comment type="caution">
    <text evidence="3">The sequence shown here is derived from an EMBL/GenBank/DDBJ whole genome shotgun (WGS) entry which is preliminary data.</text>
</comment>
<dbReference type="EMBL" id="SWCI01000004">
    <property type="protein sequence ID" value="TKB49356.1"/>
    <property type="molecule type" value="Genomic_DNA"/>
</dbReference>